<evidence type="ECO:0000259" key="3">
    <source>
        <dbReference type="PROSITE" id="PS50111"/>
    </source>
</evidence>
<gene>
    <name evidence="4" type="ORF">BBF96_01440</name>
</gene>
<keyword evidence="5" id="KW-1185">Reference proteome</keyword>
<dbReference type="PANTHER" id="PTHR32089">
    <property type="entry name" value="METHYL-ACCEPTING CHEMOTAXIS PROTEIN MCPB"/>
    <property type="match status" value="1"/>
</dbReference>
<proteinExistence type="predicted"/>
<dbReference type="PROSITE" id="PS50111">
    <property type="entry name" value="CHEMOTAXIS_TRANSDUC_2"/>
    <property type="match status" value="1"/>
</dbReference>
<sequence length="271" mass="29563">MSHETLDALVKVAPIIHKIFSNDVGIGITDREKFLAYIPGKELNFGLKPGDPIQDHTMLTALETGQRYEDVVPAKVFGIPFRGTVVPIIEGGQVIGCLGIARDMKTETKIQDITHQLVDTMNQIAASSEEISASAEDTANRTNQMAKEAEKIGKYIDNTNEILNIVQYVADKTRLLGLNAAIEAARAGEFGRGFSVVADEVRKLADKSQESVQEAYQILKQLQESIKLLVNFIREIHSATENQAAASQEVAASTEEITAVIDELASLAKQL</sequence>
<evidence type="ECO:0000256" key="1">
    <source>
        <dbReference type="ARBA" id="ARBA00023224"/>
    </source>
</evidence>
<protein>
    <recommendedName>
        <fullName evidence="3">Methyl-accepting transducer domain-containing protein</fullName>
    </recommendedName>
</protein>
<evidence type="ECO:0000313" key="5">
    <source>
        <dbReference type="Proteomes" id="UP000267250"/>
    </source>
</evidence>
<dbReference type="RefSeq" id="WP_127015503.1">
    <property type="nucleotide sequence ID" value="NZ_CP016379.1"/>
</dbReference>
<dbReference type="Pfam" id="PF00015">
    <property type="entry name" value="MCPsignal"/>
    <property type="match status" value="1"/>
</dbReference>
<dbReference type="SMART" id="SM00283">
    <property type="entry name" value="MA"/>
    <property type="match status" value="1"/>
</dbReference>
<dbReference type="GO" id="GO:0007165">
    <property type="term" value="P:signal transduction"/>
    <property type="evidence" value="ECO:0007669"/>
    <property type="project" value="UniProtKB-KW"/>
</dbReference>
<dbReference type="PANTHER" id="PTHR32089:SF112">
    <property type="entry name" value="LYSOZYME-LIKE PROTEIN-RELATED"/>
    <property type="match status" value="1"/>
</dbReference>
<dbReference type="KEGG" id="aft:BBF96_01440"/>
<feature type="domain" description="Methyl-accepting transducer" evidence="3">
    <location>
        <begin position="116"/>
        <end position="271"/>
    </location>
</feature>
<dbReference type="GO" id="GO:0016020">
    <property type="term" value="C:membrane"/>
    <property type="evidence" value="ECO:0007669"/>
    <property type="project" value="InterPro"/>
</dbReference>
<dbReference type="AlphaFoldDB" id="A0A3Q9HNS2"/>
<dbReference type="SUPFAM" id="SSF58104">
    <property type="entry name" value="Methyl-accepting chemotaxis protein (MCP) signaling domain"/>
    <property type="match status" value="1"/>
</dbReference>
<dbReference type="SUPFAM" id="SSF103190">
    <property type="entry name" value="Sensory domain-like"/>
    <property type="match status" value="1"/>
</dbReference>
<dbReference type="InterPro" id="IPR004089">
    <property type="entry name" value="MCPsignal_dom"/>
</dbReference>
<name>A0A3Q9HNS2_9FIRM</name>
<accession>A0A3Q9HNS2</accession>
<reference evidence="4 5" key="1">
    <citation type="submission" date="2016-07" db="EMBL/GenBank/DDBJ databases">
        <title>Genome and transcriptome analysis of iron-reducing fermentative bacteria Anoxybacter fermentans.</title>
        <authorList>
            <person name="Zeng X."/>
            <person name="Shao Z."/>
        </authorList>
    </citation>
    <scope>NUCLEOTIDE SEQUENCE [LARGE SCALE GENOMIC DNA]</scope>
    <source>
        <strain evidence="4 5">DY22613</strain>
    </source>
</reference>
<dbReference type="Gene3D" id="1.10.287.950">
    <property type="entry name" value="Methyl-accepting chemotaxis protein"/>
    <property type="match status" value="1"/>
</dbReference>
<keyword evidence="1 2" id="KW-0807">Transducer</keyword>
<evidence type="ECO:0000313" key="4">
    <source>
        <dbReference type="EMBL" id="AZR72174.1"/>
    </source>
</evidence>
<dbReference type="InterPro" id="IPR029151">
    <property type="entry name" value="Sensor-like_sf"/>
</dbReference>
<evidence type="ECO:0000256" key="2">
    <source>
        <dbReference type="PROSITE-ProRule" id="PRU00284"/>
    </source>
</evidence>
<dbReference type="OrthoDB" id="3192at2"/>
<dbReference type="Proteomes" id="UP000267250">
    <property type="component" value="Chromosome"/>
</dbReference>
<organism evidence="4 5">
    <name type="scientific">Anoxybacter fermentans</name>
    <dbReference type="NCBI Taxonomy" id="1323375"/>
    <lineage>
        <taxon>Bacteria</taxon>
        <taxon>Bacillati</taxon>
        <taxon>Bacillota</taxon>
        <taxon>Clostridia</taxon>
        <taxon>Halanaerobiales</taxon>
        <taxon>Anoxybacter</taxon>
    </lineage>
</organism>
<dbReference type="EMBL" id="CP016379">
    <property type="protein sequence ID" value="AZR72174.1"/>
    <property type="molecule type" value="Genomic_DNA"/>
</dbReference>